<dbReference type="InterPro" id="IPR046020">
    <property type="entry name" value="DUF5977"/>
</dbReference>
<gene>
    <name evidence="3" type="ORF">GO495_13215</name>
</gene>
<protein>
    <recommendedName>
        <fullName evidence="2">DUF5977 domain-containing protein</fullName>
    </recommendedName>
</protein>
<feature type="signal peptide" evidence="1">
    <location>
        <begin position="1"/>
        <end position="24"/>
    </location>
</feature>
<dbReference type="Pfam" id="PF19404">
    <property type="entry name" value="DUF5977"/>
    <property type="match status" value="1"/>
</dbReference>
<evidence type="ECO:0000313" key="4">
    <source>
        <dbReference type="Proteomes" id="UP000468388"/>
    </source>
</evidence>
<keyword evidence="4" id="KW-1185">Reference proteome</keyword>
<dbReference type="Proteomes" id="UP000468388">
    <property type="component" value="Unassembled WGS sequence"/>
</dbReference>
<name>A0A6N8J8I5_9BACT</name>
<organism evidence="3 4">
    <name type="scientific">Chitinophaga oryziterrae</name>
    <dbReference type="NCBI Taxonomy" id="1031224"/>
    <lineage>
        <taxon>Bacteria</taxon>
        <taxon>Pseudomonadati</taxon>
        <taxon>Bacteroidota</taxon>
        <taxon>Chitinophagia</taxon>
        <taxon>Chitinophagales</taxon>
        <taxon>Chitinophagaceae</taxon>
        <taxon>Chitinophaga</taxon>
    </lineage>
</organism>
<reference evidence="3 4" key="1">
    <citation type="submission" date="2019-12" db="EMBL/GenBank/DDBJ databases">
        <title>The draft genomic sequence of strain Chitinophaga oryziterrae JCM 16595.</title>
        <authorList>
            <person name="Zhang X."/>
        </authorList>
    </citation>
    <scope>NUCLEOTIDE SEQUENCE [LARGE SCALE GENOMIC DNA]</scope>
    <source>
        <strain evidence="3 4">JCM 16595</strain>
    </source>
</reference>
<evidence type="ECO:0000256" key="1">
    <source>
        <dbReference type="SAM" id="SignalP"/>
    </source>
</evidence>
<dbReference type="PROSITE" id="PS51257">
    <property type="entry name" value="PROKAR_LIPOPROTEIN"/>
    <property type="match status" value="1"/>
</dbReference>
<dbReference type="EMBL" id="WRXO01000003">
    <property type="protein sequence ID" value="MVT41547.1"/>
    <property type="molecule type" value="Genomic_DNA"/>
</dbReference>
<evidence type="ECO:0000259" key="2">
    <source>
        <dbReference type="Pfam" id="PF19404"/>
    </source>
</evidence>
<dbReference type="OrthoDB" id="680656at2"/>
<feature type="domain" description="DUF5977" evidence="2">
    <location>
        <begin position="1134"/>
        <end position="1198"/>
    </location>
</feature>
<evidence type="ECO:0000313" key="3">
    <source>
        <dbReference type="EMBL" id="MVT41547.1"/>
    </source>
</evidence>
<keyword evidence="1" id="KW-0732">Signal</keyword>
<dbReference type="RefSeq" id="WP_157300171.1">
    <property type="nucleotide sequence ID" value="NZ_BAAAZB010000025.1"/>
</dbReference>
<proteinExistence type="predicted"/>
<accession>A0A6N8J8I5</accession>
<comment type="caution">
    <text evidence="3">The sequence shown here is derived from an EMBL/GenBank/DDBJ whole genome shotgun (WGS) entry which is preliminary data.</text>
</comment>
<sequence length="1305" mass="144380">MMIHLRTIVLMTMVVLACFCNVRAQNAPNLNSIGGSANAVSTDKGVNIPVNYFTGMPNISIPIHSYSRNGISSTVSLNYYSGGIKAEELATPVGLGWRLKAGGVIIRSLRGLPDDHPSRGFMNTPLVDPGSLTGRGATRYSDDNYAKDSVDSQQDVFEFNVGNYSGSFVIGKDKKVMLIPEQNIKIRWKTGTISSATMSSITSFTMITEDGSTYTFDIPEITTRNKSTEYDKFLGYVSSWYLSSVTSPFAEDTIRFIYKNVSAGRALYMPTSKFDYTGEATTTYNSSDYVVVDNKYLLQIKFPYNVNLNFIYDSLQRVDVPGEYALTKIELKDSILRSGYKFEYGYFSNKGIQYPYNSTDTGISKMKLNKIYQYTQFQTLSSPYEFTYVGYIVPKVRTTAEDYWGFYNNKTTNSDLVPGLGSLTGANREVDTAYVKSGTLTAIKYPGGSKTAFDYEANDIKTYYYQDGKAVTIGPVATYPQSATFTITKYSSQTVSLTGHVTIDTAGCPVTITLKNAAGTVVDQFQPLSSFYRTLNLAAGTYTVSWAATGTCTASDVPIYTLNWLNEVQDTSFAYVGGIRIKKVTTQDSTNQSPSMVKEYRYKTESGSSSGFAIFKPRFDYIYTINYRTTRGSTVNSKKDYTVRVSTPLNNLDYVLGSPVGYSRVEEVTQNNGKTVYEYSTYKELNYYPVPPQFPYASKMYPAWEIGLPKKVSMYDQANKLLKITESKYNFYVKTTTDTAFLSIKLTGQSQSVSTSGAVSGYGYGEDPYYPVTGKTTLDSTAEKVLAGTDTLLVMTKYTYDSLYNTVSIKKWLSKDLQKYTFTNIYYPYNYTVTGALKLMKDSGIVVPVAVESWLKTPTTTSLQNASITGYELLTSVKAKPKYTYKLLSSQPVPLSTIGAFNGSVLNRNTTLMPLTSTVDKFDSKSVALEATDNLMGVKQSIIWDDEHQAALATVNNAAYGEMAYTSFEGATNGNWTVPAGTFNYSDAITGKLSYVLNGSITATVVSGKSYLVTYWTKGNAAGVNGTTGVKLLSYRGWNCYQHTLPNTTTTITVTGSNLLIDELRAYPLSATMNTITVEYFKGVTSTCNGNNYITYIEYDDIGRKILVKDVEKNIIEMHCFGDAGQKVNCNVTYKNNEIKRKFIQTNCTASQIPDTITYTVNPGTYTSAVSQYIADSLATNEAIQRGQVYANTNGSCNTTYIKMSYENVTSFYTEDIVVRFYADAACTIPKNVSNLLVTVHVEDPCQSGNSHDVQATVSGTTFIMIGGTTYYYEYTECDQPAGFPCYDYTCNVTFSLKTGLYVIK</sequence>
<feature type="chain" id="PRO_5026713407" description="DUF5977 domain-containing protein" evidence="1">
    <location>
        <begin position="25"/>
        <end position="1305"/>
    </location>
</feature>